<evidence type="ECO:0000256" key="1">
    <source>
        <dbReference type="SAM" id="MobiDB-lite"/>
    </source>
</evidence>
<keyword evidence="4" id="KW-1185">Reference proteome</keyword>
<dbReference type="AlphaFoldDB" id="A0A917HCJ6"/>
<dbReference type="InterPro" id="IPR016187">
    <property type="entry name" value="CTDL_fold"/>
</dbReference>
<dbReference type="Pfam" id="PF03781">
    <property type="entry name" value="FGE-sulfatase"/>
    <property type="match status" value="1"/>
</dbReference>
<sequence length="333" mass="36354">MTMMGEVEQSLGEHGGKQKPSCCSPSAMRDVGAVKTDEARLVAAESHGAGGDMVSLPGGTFLMGTDYPHGFPLDGEGPVRPVTVSPFEIDRFPVTNEEFAAFADATGYRTEAEVFGWSFVFWAHIPAERFEELVEDTVAAAQWWCKVPGAFWRQPEGPGSNVRERGRYPVVHVSWNDAQAYAAWASKSLPTEAQWEFAARGGLEQKLYPWGDELTPNGEHRCNVWQGRFPVEDTAEDGYAGSCPVDSFPPNGFGIYSATGNVWEWCADWFHNSFRAEPAKDPTGPASGQGKVMKGGSFLCHASYCNRYRVAARTSNTPDSSASNIGFRCARAV</sequence>
<dbReference type="InterPro" id="IPR005532">
    <property type="entry name" value="SUMF_dom"/>
</dbReference>
<dbReference type="PANTHER" id="PTHR23150:SF19">
    <property type="entry name" value="FORMYLGLYCINE-GENERATING ENZYME"/>
    <property type="match status" value="1"/>
</dbReference>
<dbReference type="InterPro" id="IPR051043">
    <property type="entry name" value="Sulfatase_Mod_Factor_Kinase"/>
</dbReference>
<gene>
    <name evidence="3" type="ORF">GCM10011585_16500</name>
</gene>
<dbReference type="Gene3D" id="3.90.1580.10">
    <property type="entry name" value="paralog of FGE (formylglycine-generating enzyme)"/>
    <property type="match status" value="1"/>
</dbReference>
<dbReference type="SUPFAM" id="SSF56436">
    <property type="entry name" value="C-type lectin-like"/>
    <property type="match status" value="1"/>
</dbReference>
<dbReference type="InterPro" id="IPR042095">
    <property type="entry name" value="SUMF_sf"/>
</dbReference>
<evidence type="ECO:0000259" key="2">
    <source>
        <dbReference type="Pfam" id="PF03781"/>
    </source>
</evidence>
<feature type="domain" description="Sulfatase-modifying factor enzyme-like" evidence="2">
    <location>
        <begin position="52"/>
        <end position="331"/>
    </location>
</feature>
<reference evidence="3" key="1">
    <citation type="journal article" date="2014" name="Int. J. Syst. Evol. Microbiol.">
        <title>Complete genome sequence of Corynebacterium casei LMG S-19264T (=DSM 44701T), isolated from a smear-ripened cheese.</title>
        <authorList>
            <consortium name="US DOE Joint Genome Institute (JGI-PGF)"/>
            <person name="Walter F."/>
            <person name="Albersmeier A."/>
            <person name="Kalinowski J."/>
            <person name="Ruckert C."/>
        </authorList>
    </citation>
    <scope>NUCLEOTIDE SEQUENCE</scope>
    <source>
        <strain evidence="3">CGMCC 1.12997</strain>
    </source>
</reference>
<dbReference type="Proteomes" id="UP000647241">
    <property type="component" value="Unassembled WGS sequence"/>
</dbReference>
<comment type="caution">
    <text evidence="3">The sequence shown here is derived from an EMBL/GenBank/DDBJ whole genome shotgun (WGS) entry which is preliminary data.</text>
</comment>
<protein>
    <recommendedName>
        <fullName evidence="2">Sulfatase-modifying factor enzyme-like domain-containing protein</fullName>
    </recommendedName>
</protein>
<evidence type="ECO:0000313" key="3">
    <source>
        <dbReference type="EMBL" id="GGG74530.1"/>
    </source>
</evidence>
<accession>A0A917HCJ6</accession>
<evidence type="ECO:0000313" key="4">
    <source>
        <dbReference type="Proteomes" id="UP000647241"/>
    </source>
</evidence>
<proteinExistence type="predicted"/>
<feature type="region of interest" description="Disordered" evidence="1">
    <location>
        <begin position="1"/>
        <end position="28"/>
    </location>
</feature>
<name>A0A917HCJ6_9BACT</name>
<reference evidence="3" key="2">
    <citation type="submission" date="2020-09" db="EMBL/GenBank/DDBJ databases">
        <authorList>
            <person name="Sun Q."/>
            <person name="Zhou Y."/>
        </authorList>
    </citation>
    <scope>NUCLEOTIDE SEQUENCE</scope>
    <source>
        <strain evidence="3">CGMCC 1.12997</strain>
    </source>
</reference>
<dbReference type="EMBL" id="BMGT01000002">
    <property type="protein sequence ID" value="GGG74530.1"/>
    <property type="molecule type" value="Genomic_DNA"/>
</dbReference>
<dbReference type="GO" id="GO:0120147">
    <property type="term" value="F:formylglycine-generating oxidase activity"/>
    <property type="evidence" value="ECO:0007669"/>
    <property type="project" value="TreeGrafter"/>
</dbReference>
<dbReference type="PANTHER" id="PTHR23150">
    <property type="entry name" value="SULFATASE MODIFYING FACTOR 1, 2"/>
    <property type="match status" value="1"/>
</dbReference>
<organism evidence="3 4">
    <name type="scientific">Edaphobacter dinghuensis</name>
    <dbReference type="NCBI Taxonomy" id="1560005"/>
    <lineage>
        <taxon>Bacteria</taxon>
        <taxon>Pseudomonadati</taxon>
        <taxon>Acidobacteriota</taxon>
        <taxon>Terriglobia</taxon>
        <taxon>Terriglobales</taxon>
        <taxon>Acidobacteriaceae</taxon>
        <taxon>Edaphobacter</taxon>
    </lineage>
</organism>